<dbReference type="GO" id="GO:0016740">
    <property type="term" value="F:transferase activity"/>
    <property type="evidence" value="ECO:0007669"/>
    <property type="project" value="UniProtKB-KW"/>
</dbReference>
<feature type="domain" description="PTS EIIA type-4" evidence="2">
    <location>
        <begin position="1"/>
        <end position="121"/>
    </location>
</feature>
<dbReference type="InterPro" id="IPR004701">
    <property type="entry name" value="PTS_EIIA_man-typ"/>
</dbReference>
<protein>
    <submittedName>
        <fullName evidence="3">PTS sugar transporter subunit IIA</fullName>
    </submittedName>
</protein>
<dbReference type="PANTHER" id="PTHR33799">
    <property type="entry name" value="PTS PERMEASE-RELATED-RELATED"/>
    <property type="match status" value="1"/>
</dbReference>
<sequence length="135" mass="14945">MRKIILASHGELAKGMLNSLTMIVGDLVSNIEVFCLYPGENPMDYAESQRPRIKAGDDEFIYVCDVKGGSVHTALMELTVYPNMKLFCGMNMNLLLGLLLSCPKLDESSAQKLLDDARSGIDYMSTVVEVEDDDF</sequence>
<dbReference type="PROSITE" id="PS51096">
    <property type="entry name" value="PTS_EIIA_TYPE_4"/>
    <property type="match status" value="1"/>
</dbReference>
<dbReference type="RefSeq" id="WP_160625797.1">
    <property type="nucleotide sequence ID" value="NZ_WUUQ01000007.1"/>
</dbReference>
<organism evidence="3 4">
    <name type="scientific">Copranaerobaculum intestinale</name>
    <dbReference type="NCBI Taxonomy" id="2692629"/>
    <lineage>
        <taxon>Bacteria</taxon>
        <taxon>Bacillati</taxon>
        <taxon>Bacillota</taxon>
        <taxon>Erysipelotrichia</taxon>
        <taxon>Erysipelotrichales</taxon>
        <taxon>Erysipelotrichaceae</taxon>
        <taxon>Copranaerobaculum</taxon>
    </lineage>
</organism>
<dbReference type="InterPro" id="IPR051471">
    <property type="entry name" value="Bacterial_PTS_sugar_comp"/>
</dbReference>
<reference evidence="3 4" key="2">
    <citation type="submission" date="2020-01" db="EMBL/GenBank/DDBJ databases">
        <title>Clostridiaceae sp. nov. isolated from the gut of human by culturomics.</title>
        <authorList>
            <person name="Chang Y."/>
        </authorList>
    </citation>
    <scope>NUCLEOTIDE SEQUENCE [LARGE SCALE GENOMIC DNA]</scope>
    <source>
        <strain evidence="3 4">DONG20-135</strain>
    </source>
</reference>
<dbReference type="AlphaFoldDB" id="A0A6N8UD99"/>
<keyword evidence="4" id="KW-1185">Reference proteome</keyword>
<keyword evidence="3" id="KW-0813">Transport</keyword>
<keyword evidence="3" id="KW-0762">Sugar transport</keyword>
<evidence type="ECO:0000259" key="2">
    <source>
        <dbReference type="PROSITE" id="PS51096"/>
    </source>
</evidence>
<dbReference type="GO" id="GO:0016020">
    <property type="term" value="C:membrane"/>
    <property type="evidence" value="ECO:0007669"/>
    <property type="project" value="InterPro"/>
</dbReference>
<accession>A0A6N8UD99</accession>
<dbReference type="PANTHER" id="PTHR33799:SF1">
    <property type="entry name" value="PTS SYSTEM MANNOSE-SPECIFIC EIIAB COMPONENT-RELATED"/>
    <property type="match status" value="1"/>
</dbReference>
<evidence type="ECO:0000313" key="3">
    <source>
        <dbReference type="EMBL" id="MXQ74409.1"/>
    </source>
</evidence>
<dbReference type="EMBL" id="WUUQ01000007">
    <property type="protein sequence ID" value="MXQ74409.1"/>
    <property type="molecule type" value="Genomic_DNA"/>
</dbReference>
<dbReference type="Gene3D" id="3.40.50.510">
    <property type="entry name" value="Phosphotransferase system, mannose-type IIA component"/>
    <property type="match status" value="1"/>
</dbReference>
<keyword evidence="1" id="KW-0808">Transferase</keyword>
<proteinExistence type="predicted"/>
<name>A0A6N8UD99_9FIRM</name>
<dbReference type="GO" id="GO:0009401">
    <property type="term" value="P:phosphoenolpyruvate-dependent sugar phosphotransferase system"/>
    <property type="evidence" value="ECO:0007669"/>
    <property type="project" value="InterPro"/>
</dbReference>
<gene>
    <name evidence="3" type="ORF">GSF08_10780</name>
</gene>
<dbReference type="Pfam" id="PF03610">
    <property type="entry name" value="EIIA-man"/>
    <property type="match status" value="1"/>
</dbReference>
<dbReference type="Proteomes" id="UP000434036">
    <property type="component" value="Unassembled WGS sequence"/>
</dbReference>
<dbReference type="SUPFAM" id="SSF53062">
    <property type="entry name" value="PTS system fructose IIA component-like"/>
    <property type="match status" value="1"/>
</dbReference>
<comment type="caution">
    <text evidence="3">The sequence shown here is derived from an EMBL/GenBank/DDBJ whole genome shotgun (WGS) entry which is preliminary data.</text>
</comment>
<evidence type="ECO:0000313" key="4">
    <source>
        <dbReference type="Proteomes" id="UP000434036"/>
    </source>
</evidence>
<reference evidence="3 4" key="1">
    <citation type="submission" date="2019-12" db="EMBL/GenBank/DDBJ databases">
        <authorList>
            <person name="Yang R."/>
        </authorList>
    </citation>
    <scope>NUCLEOTIDE SEQUENCE [LARGE SCALE GENOMIC DNA]</scope>
    <source>
        <strain evidence="3 4">DONG20-135</strain>
    </source>
</reference>
<evidence type="ECO:0000256" key="1">
    <source>
        <dbReference type="ARBA" id="ARBA00022679"/>
    </source>
</evidence>
<dbReference type="InterPro" id="IPR036662">
    <property type="entry name" value="PTS_EIIA_man-typ_sf"/>
</dbReference>